<evidence type="ECO:0000313" key="3">
    <source>
        <dbReference type="Proteomes" id="UP000256779"/>
    </source>
</evidence>
<comment type="caution">
    <text evidence="2">The sequence shown here is derived from an EMBL/GenBank/DDBJ whole genome shotgun (WGS) entry which is preliminary data.</text>
</comment>
<dbReference type="InterPro" id="IPR032531">
    <property type="entry name" value="DUF4956"/>
</dbReference>
<feature type="transmembrane region" description="Helical" evidence="1">
    <location>
        <begin position="94"/>
        <end position="111"/>
    </location>
</feature>
<sequence>MALFEIELIDLEAFLELLFRFGFNFLVIFIIVRGLYYQTTHRKDYFFTYILISTVIFLLCYLLENVKLELGFALGLFAIFGIIRYRTKEMPIKEMTYLFVVIGVSVINALSNRRISYAELVFTNLAIVAVAYSMERLLRLKREAKKSIKYEKLELIKPEHKELLHRDLEERTGIKINRVVVSDINFISQSAQVNIYFYPNGQT</sequence>
<feature type="transmembrane region" description="Helical" evidence="1">
    <location>
        <begin position="17"/>
        <end position="36"/>
    </location>
</feature>
<gene>
    <name evidence="2" type="ORF">C7460_11048</name>
</gene>
<protein>
    <submittedName>
        <fullName evidence="2">Uncharacterized protein DUF4956</fullName>
    </submittedName>
</protein>
<dbReference type="Pfam" id="PF16316">
    <property type="entry name" value="DUF4956"/>
    <property type="match status" value="1"/>
</dbReference>
<keyword evidence="1" id="KW-0472">Membrane</keyword>
<evidence type="ECO:0000256" key="1">
    <source>
        <dbReference type="SAM" id="Phobius"/>
    </source>
</evidence>
<feature type="transmembrane region" description="Helical" evidence="1">
    <location>
        <begin position="45"/>
        <end position="64"/>
    </location>
</feature>
<accession>A0A3D9L2Y5</accession>
<keyword evidence="1" id="KW-0812">Transmembrane</keyword>
<organism evidence="2 3">
    <name type="scientific">Marinoscillum furvescens DSM 4134</name>
    <dbReference type="NCBI Taxonomy" id="1122208"/>
    <lineage>
        <taxon>Bacteria</taxon>
        <taxon>Pseudomonadati</taxon>
        <taxon>Bacteroidota</taxon>
        <taxon>Cytophagia</taxon>
        <taxon>Cytophagales</taxon>
        <taxon>Reichenbachiellaceae</taxon>
        <taxon>Marinoscillum</taxon>
    </lineage>
</organism>
<name>A0A3D9L2Y5_MARFU</name>
<keyword evidence="1" id="KW-1133">Transmembrane helix</keyword>
<proteinExistence type="predicted"/>
<dbReference type="Proteomes" id="UP000256779">
    <property type="component" value="Unassembled WGS sequence"/>
</dbReference>
<dbReference type="RefSeq" id="WP_115868334.1">
    <property type="nucleotide sequence ID" value="NZ_QREG01000010.1"/>
</dbReference>
<keyword evidence="3" id="KW-1185">Reference proteome</keyword>
<dbReference type="OrthoDB" id="154078at2"/>
<dbReference type="AlphaFoldDB" id="A0A3D9L2Y5"/>
<reference evidence="2 3" key="1">
    <citation type="submission" date="2018-07" db="EMBL/GenBank/DDBJ databases">
        <title>Genomic Encyclopedia of Type Strains, Phase IV (KMG-IV): sequencing the most valuable type-strain genomes for metagenomic binning, comparative biology and taxonomic classification.</title>
        <authorList>
            <person name="Goeker M."/>
        </authorList>
    </citation>
    <scope>NUCLEOTIDE SEQUENCE [LARGE SCALE GENOMIC DNA]</scope>
    <source>
        <strain evidence="2 3">DSM 4134</strain>
    </source>
</reference>
<dbReference type="EMBL" id="QREG01000010">
    <property type="protein sequence ID" value="RED98376.1"/>
    <property type="molecule type" value="Genomic_DNA"/>
</dbReference>
<feature type="transmembrane region" description="Helical" evidence="1">
    <location>
        <begin position="70"/>
        <end position="87"/>
    </location>
</feature>
<evidence type="ECO:0000313" key="2">
    <source>
        <dbReference type="EMBL" id="RED98376.1"/>
    </source>
</evidence>